<evidence type="ECO:0000256" key="4">
    <source>
        <dbReference type="ARBA" id="ARBA00023014"/>
    </source>
</evidence>
<organism evidence="8 9">
    <name type="scientific">Sulfitobacter delicatus</name>
    <dbReference type="NCBI Taxonomy" id="218672"/>
    <lineage>
        <taxon>Bacteria</taxon>
        <taxon>Pseudomonadati</taxon>
        <taxon>Pseudomonadota</taxon>
        <taxon>Alphaproteobacteria</taxon>
        <taxon>Rhodobacterales</taxon>
        <taxon>Roseobacteraceae</taxon>
        <taxon>Sulfitobacter</taxon>
    </lineage>
</organism>
<dbReference type="NCBIfam" id="NF009559">
    <property type="entry name" value="PRK13016.1"/>
    <property type="match status" value="1"/>
</dbReference>
<dbReference type="EMBL" id="FNBP01000006">
    <property type="protein sequence ID" value="SDG32492.1"/>
    <property type="molecule type" value="Genomic_DNA"/>
</dbReference>
<evidence type="ECO:0000313" key="9">
    <source>
        <dbReference type="Proteomes" id="UP000199399"/>
    </source>
</evidence>
<dbReference type="PANTHER" id="PTHR43183">
    <property type="entry name" value="HYPOTHETICAL DIHYDROXYACID DEHYDRATASE (EUROFUNG)-RELATED"/>
    <property type="match status" value="1"/>
</dbReference>
<dbReference type="GO" id="GO:0051536">
    <property type="term" value="F:iron-sulfur cluster binding"/>
    <property type="evidence" value="ECO:0007669"/>
    <property type="project" value="UniProtKB-KW"/>
</dbReference>
<feature type="domain" description="Dihydroxy-acid/6-phosphogluconate dehydratase N-terminal" evidence="6">
    <location>
        <begin position="44"/>
        <end position="356"/>
    </location>
</feature>
<name>A0A1G7TBK7_9RHOB</name>
<sequence>MTNTRKTADQLRSARWFTPDDLRSFGHRSRMMQMGLGPEDWEGRPVIGILNTWSEMNPCHLHFRDRAEDVKKGIAQAGGLGLEIPTISIDESFTKPTSMLYRNMIAMETEETIRSHPLDGVVLMGGCDKSTPGLTMGAISAGVPFIFLPAGPMLRGNYAGRALGSGSDAWKFWDERRAGTISAEEWVGVEGGIARSYGHCMTMGTASTMTAIAEAMGLTLPGATSIPAADAGHKRMSASCGRRIVDMVWEDLTPDKIITPAAVQNAATVAMATGCSTNAVVHLLAMARRAGVALELNDLDALGRITPLIANIRPLGSSEYLMEDFYFAGGLRALMDQLGDKLDRSAITCTGKPLEEGIAGAPVYNGDVIRPLSNPVYKEGSLAVLKGNLCPNGAVIKPAACDPKFHRHEGPALVFDSYPEMKAAIDDENLDVTPDHVLVLRNAGPQGGPGMPEWGMLPMPKALLKQGHRDMLRISDARMSGTSYGACILHVAPESFVGGPLALLKTGDIVRMDLEARTLDMLVEEDELAARRAAWKAPEPRFERGWGYMFQRHVGQADQGCDFDYLTAGFGQAAGEPDIF</sequence>
<dbReference type="STRING" id="218672.SAMN04489759_106153"/>
<keyword evidence="3" id="KW-0408">Iron</keyword>
<dbReference type="InterPro" id="IPR020558">
    <property type="entry name" value="DiOHA_6PGluconate_deHydtase_CS"/>
</dbReference>
<dbReference type="PANTHER" id="PTHR43183:SF2">
    <property type="entry name" value="DIHYDROXY-ACID DEHYDRATASE"/>
    <property type="match status" value="1"/>
</dbReference>
<dbReference type="NCBIfam" id="NF009560">
    <property type="entry name" value="PRK13017.1"/>
    <property type="match status" value="1"/>
</dbReference>
<reference evidence="9" key="1">
    <citation type="submission" date="2016-10" db="EMBL/GenBank/DDBJ databases">
        <authorList>
            <person name="Varghese N."/>
            <person name="Submissions S."/>
        </authorList>
    </citation>
    <scope>NUCLEOTIDE SEQUENCE [LARGE SCALE GENOMIC DNA]</scope>
    <source>
        <strain evidence="9">DSM 16477</strain>
    </source>
</reference>
<dbReference type="InterPro" id="IPR056740">
    <property type="entry name" value="ILV_EDD_C"/>
</dbReference>
<dbReference type="FunFam" id="3.50.30.80:FF:000001">
    <property type="entry name" value="Dihydroxy-acid dehydratase"/>
    <property type="match status" value="1"/>
</dbReference>
<comment type="similarity">
    <text evidence="1">Belongs to the IlvD/Edd family.</text>
</comment>
<keyword evidence="9" id="KW-1185">Reference proteome</keyword>
<accession>A0A1G7TBK7</accession>
<dbReference type="InterPro" id="IPR037237">
    <property type="entry name" value="IlvD/EDD_N"/>
</dbReference>
<dbReference type="SUPFAM" id="SSF143975">
    <property type="entry name" value="IlvD/EDD N-terminal domain-like"/>
    <property type="match status" value="1"/>
</dbReference>
<evidence type="ECO:0000256" key="1">
    <source>
        <dbReference type="ARBA" id="ARBA00006486"/>
    </source>
</evidence>
<dbReference type="PROSITE" id="PS00886">
    <property type="entry name" value="ILVD_EDD_1"/>
    <property type="match status" value="1"/>
</dbReference>
<keyword evidence="2" id="KW-0479">Metal-binding</keyword>
<dbReference type="Gene3D" id="3.50.30.80">
    <property type="entry name" value="IlvD/EDD C-terminal domain-like"/>
    <property type="match status" value="1"/>
</dbReference>
<dbReference type="Pfam" id="PF00920">
    <property type="entry name" value="ILVD_EDD_N"/>
    <property type="match status" value="1"/>
</dbReference>
<keyword evidence="4" id="KW-0411">Iron-sulfur</keyword>
<evidence type="ECO:0000256" key="2">
    <source>
        <dbReference type="ARBA" id="ARBA00022723"/>
    </source>
</evidence>
<feature type="domain" description="Dihydroxy-acid/6-phosphogluconate dehydratase C-terminal" evidence="7">
    <location>
        <begin position="367"/>
        <end position="561"/>
    </location>
</feature>
<dbReference type="Pfam" id="PF24877">
    <property type="entry name" value="ILV_EDD_C"/>
    <property type="match status" value="1"/>
</dbReference>
<dbReference type="OrthoDB" id="9807077at2"/>
<dbReference type="SUPFAM" id="SSF52016">
    <property type="entry name" value="LeuD/IlvD-like"/>
    <property type="match status" value="1"/>
</dbReference>
<dbReference type="InterPro" id="IPR000581">
    <property type="entry name" value="ILV_EDD_N"/>
</dbReference>
<evidence type="ECO:0000259" key="6">
    <source>
        <dbReference type="Pfam" id="PF00920"/>
    </source>
</evidence>
<proteinExistence type="inferred from homology"/>
<dbReference type="GO" id="GO:0046872">
    <property type="term" value="F:metal ion binding"/>
    <property type="evidence" value="ECO:0007669"/>
    <property type="project" value="UniProtKB-KW"/>
</dbReference>
<protein>
    <submittedName>
        <fullName evidence="8">Dihydroxy-acid dehydratase</fullName>
    </submittedName>
</protein>
<evidence type="ECO:0000256" key="3">
    <source>
        <dbReference type="ARBA" id="ARBA00023004"/>
    </source>
</evidence>
<dbReference type="AlphaFoldDB" id="A0A1G7TBK7"/>
<evidence type="ECO:0000259" key="7">
    <source>
        <dbReference type="Pfam" id="PF24877"/>
    </source>
</evidence>
<dbReference type="NCBIfam" id="NF004784">
    <property type="entry name" value="PRK06131.1"/>
    <property type="match status" value="1"/>
</dbReference>
<keyword evidence="5" id="KW-0456">Lyase</keyword>
<dbReference type="RefSeq" id="WP_093742686.1">
    <property type="nucleotide sequence ID" value="NZ_FNBP01000006.1"/>
</dbReference>
<evidence type="ECO:0000313" key="8">
    <source>
        <dbReference type="EMBL" id="SDG32492.1"/>
    </source>
</evidence>
<dbReference type="GO" id="GO:0016836">
    <property type="term" value="F:hydro-lyase activity"/>
    <property type="evidence" value="ECO:0007669"/>
    <property type="project" value="UniProtKB-ARBA"/>
</dbReference>
<dbReference type="InterPro" id="IPR042096">
    <property type="entry name" value="Dihydro-acid_dehy_C"/>
</dbReference>
<dbReference type="InterPro" id="IPR052352">
    <property type="entry name" value="Sugar_Degrad_Dehydratases"/>
</dbReference>
<gene>
    <name evidence="8" type="ORF">SAMN04489759_106153</name>
</gene>
<evidence type="ECO:0000256" key="5">
    <source>
        <dbReference type="ARBA" id="ARBA00023239"/>
    </source>
</evidence>
<dbReference type="Proteomes" id="UP000199399">
    <property type="component" value="Unassembled WGS sequence"/>
</dbReference>